<accession>A0AAW1TU78</accession>
<sequence>MACALDVSKMRSDLNKLNKDVLIDIIVNRSIPDRISVSDNMRKYIKNQFEEKFDEFYDATSSNLKISNEIDQLKCNLKISIVERNALQRLVKELENTTKNQEMLIDLLKENRKSTTAELVEPNHNVATPQRPVMIPGRKSVIGHNKEAGSVSSMKVRTPTRSIRSPSEGGIFQGSSIVTADQSFAGAVRRAWLHVGRVSLGTDAKSIENYLKGKFPSNSFLVEPLPVRENAHSLSFKVSSELSILDDLNKPELWPRGVTIRRFKFFRGQRKTEGSNSD</sequence>
<organism evidence="3 4">
    <name type="scientific">Henosepilachna vigintioctopunctata</name>
    <dbReference type="NCBI Taxonomy" id="420089"/>
    <lineage>
        <taxon>Eukaryota</taxon>
        <taxon>Metazoa</taxon>
        <taxon>Ecdysozoa</taxon>
        <taxon>Arthropoda</taxon>
        <taxon>Hexapoda</taxon>
        <taxon>Insecta</taxon>
        <taxon>Pterygota</taxon>
        <taxon>Neoptera</taxon>
        <taxon>Endopterygota</taxon>
        <taxon>Coleoptera</taxon>
        <taxon>Polyphaga</taxon>
        <taxon>Cucujiformia</taxon>
        <taxon>Coccinelloidea</taxon>
        <taxon>Coccinellidae</taxon>
        <taxon>Epilachninae</taxon>
        <taxon>Epilachnini</taxon>
        <taxon>Henosepilachna</taxon>
    </lineage>
</organism>
<dbReference type="Proteomes" id="UP001431783">
    <property type="component" value="Unassembled WGS sequence"/>
</dbReference>
<name>A0AAW1TU78_9CUCU</name>
<dbReference type="AlphaFoldDB" id="A0AAW1TU78"/>
<evidence type="ECO:0000256" key="2">
    <source>
        <dbReference type="SAM" id="MobiDB-lite"/>
    </source>
</evidence>
<comment type="caution">
    <text evidence="3">The sequence shown here is derived from an EMBL/GenBank/DDBJ whole genome shotgun (WGS) entry which is preliminary data.</text>
</comment>
<evidence type="ECO:0000313" key="3">
    <source>
        <dbReference type="EMBL" id="KAK9871291.1"/>
    </source>
</evidence>
<reference evidence="3 4" key="1">
    <citation type="submission" date="2023-03" db="EMBL/GenBank/DDBJ databases">
        <title>Genome insight into feeding habits of ladybird beetles.</title>
        <authorList>
            <person name="Li H.-S."/>
            <person name="Huang Y.-H."/>
            <person name="Pang H."/>
        </authorList>
    </citation>
    <scope>NUCLEOTIDE SEQUENCE [LARGE SCALE GENOMIC DNA]</scope>
    <source>
        <strain evidence="3">SYSU_2023b</strain>
        <tissue evidence="3">Whole body</tissue>
    </source>
</reference>
<evidence type="ECO:0000313" key="4">
    <source>
        <dbReference type="Proteomes" id="UP001431783"/>
    </source>
</evidence>
<protein>
    <submittedName>
        <fullName evidence="3">Uncharacterized protein</fullName>
    </submittedName>
</protein>
<keyword evidence="1" id="KW-0175">Coiled coil</keyword>
<feature type="coiled-coil region" evidence="1">
    <location>
        <begin position="77"/>
        <end position="111"/>
    </location>
</feature>
<evidence type="ECO:0000256" key="1">
    <source>
        <dbReference type="SAM" id="Coils"/>
    </source>
</evidence>
<gene>
    <name evidence="3" type="ORF">WA026_011561</name>
</gene>
<proteinExistence type="predicted"/>
<feature type="compositionally biased region" description="Polar residues" evidence="2">
    <location>
        <begin position="150"/>
        <end position="165"/>
    </location>
</feature>
<feature type="region of interest" description="Disordered" evidence="2">
    <location>
        <begin position="146"/>
        <end position="168"/>
    </location>
</feature>
<dbReference type="EMBL" id="JARQZJ010000005">
    <property type="protein sequence ID" value="KAK9871291.1"/>
    <property type="molecule type" value="Genomic_DNA"/>
</dbReference>
<keyword evidence="4" id="KW-1185">Reference proteome</keyword>